<dbReference type="AlphaFoldDB" id="A0AAJ0D4G9"/>
<organism evidence="2 3">
    <name type="scientific">Extremus antarcticus</name>
    <dbReference type="NCBI Taxonomy" id="702011"/>
    <lineage>
        <taxon>Eukaryota</taxon>
        <taxon>Fungi</taxon>
        <taxon>Dikarya</taxon>
        <taxon>Ascomycota</taxon>
        <taxon>Pezizomycotina</taxon>
        <taxon>Dothideomycetes</taxon>
        <taxon>Dothideomycetidae</taxon>
        <taxon>Mycosphaerellales</taxon>
        <taxon>Extremaceae</taxon>
        <taxon>Extremus</taxon>
    </lineage>
</organism>
<protein>
    <recommendedName>
        <fullName evidence="1">Protein kinase domain-containing protein</fullName>
    </recommendedName>
</protein>
<sequence length="211" mass="23292">MPPIIQPISPPFGTATTGYYKCFIEVNNKVLEASWKGQQPYPDFMRQDSTTYSTRPLQLSDAIVPAWIATDLLAYGSDACIRITKSAAFPVVKIAHPILEARRRVEREFEIVLKLSSLKIAAEVAVDPLLDENGLVQVTWEDLKARGREIEQLVGRLHQAGYCHGDLTPSNIMQNGAGRLVLIDFGFSGVVGEETHSCIPKGVYPSNAYDT</sequence>
<dbReference type="InterPro" id="IPR002575">
    <property type="entry name" value="Aminoglycoside_PTrfase"/>
</dbReference>
<reference evidence="2" key="1">
    <citation type="submission" date="2023-04" db="EMBL/GenBank/DDBJ databases">
        <title>Black Yeasts Isolated from many extreme environments.</title>
        <authorList>
            <person name="Coleine C."/>
            <person name="Stajich J.E."/>
            <person name="Selbmann L."/>
        </authorList>
    </citation>
    <scope>NUCLEOTIDE SEQUENCE</scope>
    <source>
        <strain evidence="2">CCFEE 5312</strain>
    </source>
</reference>
<evidence type="ECO:0000313" key="2">
    <source>
        <dbReference type="EMBL" id="KAK3045831.1"/>
    </source>
</evidence>
<dbReference type="GO" id="GO:0005524">
    <property type="term" value="F:ATP binding"/>
    <property type="evidence" value="ECO:0007669"/>
    <property type="project" value="InterPro"/>
</dbReference>
<gene>
    <name evidence="2" type="ORF">LTR09_012637</name>
</gene>
<evidence type="ECO:0000259" key="1">
    <source>
        <dbReference type="PROSITE" id="PS50011"/>
    </source>
</evidence>
<accession>A0AAJ0D4G9</accession>
<dbReference type="PROSITE" id="PS50011">
    <property type="entry name" value="PROTEIN_KINASE_DOM"/>
    <property type="match status" value="1"/>
</dbReference>
<feature type="domain" description="Protein kinase" evidence="1">
    <location>
        <begin position="1"/>
        <end position="211"/>
    </location>
</feature>
<name>A0AAJ0D4G9_9PEZI</name>
<dbReference type="GO" id="GO:0004672">
    <property type="term" value="F:protein kinase activity"/>
    <property type="evidence" value="ECO:0007669"/>
    <property type="project" value="InterPro"/>
</dbReference>
<dbReference type="EMBL" id="JAWDJX010000146">
    <property type="protein sequence ID" value="KAK3045831.1"/>
    <property type="molecule type" value="Genomic_DNA"/>
</dbReference>
<dbReference type="InterPro" id="IPR000719">
    <property type="entry name" value="Prot_kinase_dom"/>
</dbReference>
<keyword evidence="3" id="KW-1185">Reference proteome</keyword>
<proteinExistence type="predicted"/>
<dbReference type="SUPFAM" id="SSF56112">
    <property type="entry name" value="Protein kinase-like (PK-like)"/>
    <property type="match status" value="1"/>
</dbReference>
<dbReference type="InterPro" id="IPR011009">
    <property type="entry name" value="Kinase-like_dom_sf"/>
</dbReference>
<evidence type="ECO:0000313" key="3">
    <source>
        <dbReference type="Proteomes" id="UP001271007"/>
    </source>
</evidence>
<dbReference type="Proteomes" id="UP001271007">
    <property type="component" value="Unassembled WGS sequence"/>
</dbReference>
<dbReference type="Pfam" id="PF01636">
    <property type="entry name" value="APH"/>
    <property type="match status" value="1"/>
</dbReference>
<comment type="caution">
    <text evidence="2">The sequence shown here is derived from an EMBL/GenBank/DDBJ whole genome shotgun (WGS) entry which is preliminary data.</text>
</comment>
<dbReference type="Gene3D" id="1.10.510.10">
    <property type="entry name" value="Transferase(Phosphotransferase) domain 1"/>
    <property type="match status" value="1"/>
</dbReference>